<protein>
    <submittedName>
        <fullName evidence="2">Peptidase M16 inactive domain-containing protein</fullName>
    </submittedName>
</protein>
<dbReference type="SUPFAM" id="SSF63411">
    <property type="entry name" value="LuxS/MPP-like metallohydrolase"/>
    <property type="match status" value="2"/>
</dbReference>
<evidence type="ECO:0000313" key="2">
    <source>
        <dbReference type="EMBL" id="EOH94077.1"/>
    </source>
</evidence>
<accession>A0ABP2UUL9</accession>
<dbReference type="InterPro" id="IPR007863">
    <property type="entry name" value="Peptidase_M16_C"/>
</dbReference>
<dbReference type="InterPro" id="IPR011249">
    <property type="entry name" value="Metalloenz_LuxS/M16"/>
</dbReference>
<organism evidence="2 3">
    <name type="scientific">Enterococcus villorum ATCC 700913</name>
    <dbReference type="NCBI Taxonomy" id="1158604"/>
    <lineage>
        <taxon>Bacteria</taxon>
        <taxon>Bacillati</taxon>
        <taxon>Bacillota</taxon>
        <taxon>Bacilli</taxon>
        <taxon>Lactobacillales</taxon>
        <taxon>Enterococcaceae</taxon>
        <taxon>Enterococcus</taxon>
    </lineage>
</organism>
<dbReference type="PANTHER" id="PTHR11851">
    <property type="entry name" value="METALLOPROTEASE"/>
    <property type="match status" value="1"/>
</dbReference>
<reference evidence="2 3" key="1">
    <citation type="submission" date="2013-02" db="EMBL/GenBank/DDBJ databases">
        <title>The Genome Sequence of Enterococcus villorum ATCC_700913.</title>
        <authorList>
            <consortium name="The Broad Institute Genome Sequencing Platform"/>
            <consortium name="The Broad Institute Genome Sequencing Center for Infectious Disease"/>
            <person name="Earl A.M."/>
            <person name="Gilmore M.S."/>
            <person name="Lebreton F."/>
            <person name="Walker B."/>
            <person name="Young S.K."/>
            <person name="Zeng Q."/>
            <person name="Gargeya S."/>
            <person name="Fitzgerald M."/>
            <person name="Haas B."/>
            <person name="Abouelleil A."/>
            <person name="Alvarado L."/>
            <person name="Arachchi H.M."/>
            <person name="Berlin A.M."/>
            <person name="Chapman S.B."/>
            <person name="Dewar J."/>
            <person name="Goldberg J."/>
            <person name="Griggs A."/>
            <person name="Gujja S."/>
            <person name="Hansen M."/>
            <person name="Howarth C."/>
            <person name="Imamovic A."/>
            <person name="Larimer J."/>
            <person name="McCowan C."/>
            <person name="Murphy C."/>
            <person name="Neiman D."/>
            <person name="Pearson M."/>
            <person name="Priest M."/>
            <person name="Roberts A."/>
            <person name="Saif S."/>
            <person name="Shea T."/>
            <person name="Sisk P."/>
            <person name="Sykes S."/>
            <person name="Wortman J."/>
            <person name="Nusbaum C."/>
            <person name="Birren B."/>
        </authorList>
    </citation>
    <scope>NUCLEOTIDE SEQUENCE [LARGE SCALE GENOMIC DNA]</scope>
    <source>
        <strain evidence="2 3">ATCC 700913</strain>
    </source>
</reference>
<keyword evidence="3" id="KW-1185">Reference proteome</keyword>
<sequence>MMTYQLAEGVNLHLLQTKQYKTVRLFVRFTTRLEKEQITKRSLLSSLLETNSLNYPDQTQLSAKLADIYGASFGSSVRKKGNLHWLNVGISFVNGQYVNDKSMLDQAVDFLKEVLFFPNIKERKFDQLTFDLEKNNLKLYLESLNEDKQTMASLALQDLYFEKSEAQKMPSFGSIENLQDLTAESLATYYHKMMTEDQVDIFVVGDVSAEEARLSLSKLPFTARENLHPEIFYTQFQENIIKERQVKETVTQAKLNLAYQTNIYYDEPERFSLMVFNGLFGGFPHSKLFMNVREKESLAYYASSSIDTFRGFMSVQTGIDGSKRNQVLHLIHEQLESLRNGEVTKLELAQTKAMLRNQYLLSLDAPQVAIETAYLDNWLPNTKLTHEEWLAQMEKVTIEDIQKVARQIELQAIFFLDGGATIDE</sequence>
<comment type="caution">
    <text evidence="2">The sequence shown here is derived from an EMBL/GenBank/DDBJ whole genome shotgun (WGS) entry which is preliminary data.</text>
</comment>
<evidence type="ECO:0000259" key="1">
    <source>
        <dbReference type="Pfam" id="PF05193"/>
    </source>
</evidence>
<dbReference type="PANTHER" id="PTHR11851:SF186">
    <property type="entry name" value="INACTIVE METALLOPROTEASE YMFF-RELATED"/>
    <property type="match status" value="1"/>
</dbReference>
<dbReference type="InterPro" id="IPR050361">
    <property type="entry name" value="MPP/UQCRC_Complex"/>
</dbReference>
<gene>
    <name evidence="2" type="ORF">UAO_00117</name>
</gene>
<feature type="domain" description="Peptidase M16 C-terminal" evidence="1">
    <location>
        <begin position="180"/>
        <end position="355"/>
    </location>
</feature>
<name>A0ABP2UUL9_9ENTE</name>
<dbReference type="Gene3D" id="3.30.830.10">
    <property type="entry name" value="Metalloenzyme, LuxS/M16 peptidase-like"/>
    <property type="match status" value="2"/>
</dbReference>
<dbReference type="EMBL" id="AJAN01000003">
    <property type="protein sequence ID" value="EOH94077.1"/>
    <property type="molecule type" value="Genomic_DNA"/>
</dbReference>
<proteinExistence type="predicted"/>
<dbReference type="NCBIfam" id="NF047422">
    <property type="entry name" value="YfmF_fam"/>
    <property type="match status" value="1"/>
</dbReference>
<evidence type="ECO:0000313" key="3">
    <source>
        <dbReference type="Proteomes" id="UP000013866"/>
    </source>
</evidence>
<dbReference type="Pfam" id="PF05193">
    <property type="entry name" value="Peptidase_M16_C"/>
    <property type="match status" value="1"/>
</dbReference>
<dbReference type="Proteomes" id="UP000013866">
    <property type="component" value="Unassembled WGS sequence"/>
</dbReference>